<proteinExistence type="predicted"/>
<sequence length="195" mass="22090">MTQQFNQYNQAEREFGWDDTIQQDSEDFVLLPEGLYNFVVKGFERGRHMPNPQNPGKLPACNKATVSIAIEAAEGSTVLKHNLFLHSSTEGMLSAFFAAIGQKKKGEPLKMNWQTIVGARGVCKVGIRTYNGNQYNEVKSMLYPEDVNQSKVLNGQVQQTPQQTYNPMPQQQQQQQFQPQYQPQQGVTWNNNGAF</sequence>
<reference evidence="1" key="1">
    <citation type="journal article" date="2021" name="Proc. Natl. Acad. Sci. U.S.A.">
        <title>A Catalog of Tens of Thousands of Viruses from Human Metagenomes Reveals Hidden Associations with Chronic Diseases.</title>
        <authorList>
            <person name="Tisza M.J."/>
            <person name="Buck C.B."/>
        </authorList>
    </citation>
    <scope>NUCLEOTIDE SEQUENCE</scope>
    <source>
        <strain evidence="1">CtpoI7</strain>
    </source>
</reference>
<organism evidence="1">
    <name type="scientific">Siphoviridae sp. ctpoI7</name>
    <dbReference type="NCBI Taxonomy" id="2825678"/>
    <lineage>
        <taxon>Viruses</taxon>
        <taxon>Duplodnaviria</taxon>
        <taxon>Heunggongvirae</taxon>
        <taxon>Uroviricota</taxon>
        <taxon>Caudoviricetes</taxon>
    </lineage>
</organism>
<accession>A0A8S5PBF6</accession>
<evidence type="ECO:0008006" key="2">
    <source>
        <dbReference type="Google" id="ProtNLM"/>
    </source>
</evidence>
<protein>
    <recommendedName>
        <fullName evidence="2">Phage protein</fullName>
    </recommendedName>
</protein>
<evidence type="ECO:0000313" key="1">
    <source>
        <dbReference type="EMBL" id="DAE03548.1"/>
    </source>
</evidence>
<dbReference type="EMBL" id="BK015368">
    <property type="protein sequence ID" value="DAE03548.1"/>
    <property type="molecule type" value="Genomic_DNA"/>
</dbReference>
<name>A0A8S5PBF6_9CAUD</name>